<keyword evidence="3" id="KW-1185">Reference proteome</keyword>
<accession>A0A0C3NHK0</accession>
<organism evidence="2 3">
    <name type="scientific">Pisolithus tinctorius Marx 270</name>
    <dbReference type="NCBI Taxonomy" id="870435"/>
    <lineage>
        <taxon>Eukaryota</taxon>
        <taxon>Fungi</taxon>
        <taxon>Dikarya</taxon>
        <taxon>Basidiomycota</taxon>
        <taxon>Agaricomycotina</taxon>
        <taxon>Agaricomycetes</taxon>
        <taxon>Agaricomycetidae</taxon>
        <taxon>Boletales</taxon>
        <taxon>Sclerodermatineae</taxon>
        <taxon>Pisolithaceae</taxon>
        <taxon>Pisolithus</taxon>
    </lineage>
</organism>
<evidence type="ECO:0000313" key="3">
    <source>
        <dbReference type="Proteomes" id="UP000054217"/>
    </source>
</evidence>
<proteinExistence type="predicted"/>
<dbReference type="InterPro" id="IPR041078">
    <property type="entry name" value="Plavaka"/>
</dbReference>
<feature type="transmembrane region" description="Helical" evidence="1">
    <location>
        <begin position="153"/>
        <end position="174"/>
    </location>
</feature>
<dbReference type="EMBL" id="KN832074">
    <property type="protein sequence ID" value="KIN95190.1"/>
    <property type="molecule type" value="Genomic_DNA"/>
</dbReference>
<reference evidence="3" key="2">
    <citation type="submission" date="2015-01" db="EMBL/GenBank/DDBJ databases">
        <title>Evolutionary Origins and Diversification of the Mycorrhizal Mutualists.</title>
        <authorList>
            <consortium name="DOE Joint Genome Institute"/>
            <consortium name="Mycorrhizal Genomics Consortium"/>
            <person name="Kohler A."/>
            <person name="Kuo A."/>
            <person name="Nagy L.G."/>
            <person name="Floudas D."/>
            <person name="Copeland A."/>
            <person name="Barry K.W."/>
            <person name="Cichocki N."/>
            <person name="Veneault-Fourrey C."/>
            <person name="LaButti K."/>
            <person name="Lindquist E.A."/>
            <person name="Lipzen A."/>
            <person name="Lundell T."/>
            <person name="Morin E."/>
            <person name="Murat C."/>
            <person name="Riley R."/>
            <person name="Ohm R."/>
            <person name="Sun H."/>
            <person name="Tunlid A."/>
            <person name="Henrissat B."/>
            <person name="Grigoriev I.V."/>
            <person name="Hibbett D.S."/>
            <person name="Martin F."/>
        </authorList>
    </citation>
    <scope>NUCLEOTIDE SEQUENCE [LARGE SCALE GENOMIC DNA]</scope>
    <source>
        <strain evidence="3">Marx 270</strain>
    </source>
</reference>
<name>A0A0C3NHK0_PISTI</name>
<dbReference type="InParanoid" id="A0A0C3NHK0"/>
<dbReference type="AlphaFoldDB" id="A0A0C3NHK0"/>
<keyword evidence="1" id="KW-1133">Transmembrane helix</keyword>
<evidence type="ECO:0000256" key="1">
    <source>
        <dbReference type="SAM" id="Phobius"/>
    </source>
</evidence>
<protein>
    <submittedName>
        <fullName evidence="2">Uncharacterized protein</fullName>
    </submittedName>
</protein>
<keyword evidence="1" id="KW-0472">Membrane</keyword>
<dbReference type="Pfam" id="PF18759">
    <property type="entry name" value="Plavaka"/>
    <property type="match status" value="1"/>
</dbReference>
<keyword evidence="1" id="KW-0812">Transmembrane</keyword>
<sequence>MWPPIHTPRSPDDWTPYWNHLEFETTQLLFSQAQLSAGKIDQLLHLWGSSLAPHQDTPPFAEHADLYKTINVTPTGDTPWESFRLKYSGNKPSEDVPSWMNKLYDVWFQDPQVIIKNILSNTDFNAEIDYAPYREFSADSHSQRYKDFMSSKWAWEQAVHTLVTLLVAFITNYSSRMKLRKSLKQMVQHSS</sequence>
<dbReference type="Proteomes" id="UP000054217">
    <property type="component" value="Unassembled WGS sequence"/>
</dbReference>
<gene>
    <name evidence="2" type="ORF">M404DRAFT_34386</name>
</gene>
<reference evidence="2 3" key="1">
    <citation type="submission" date="2014-04" db="EMBL/GenBank/DDBJ databases">
        <authorList>
            <consortium name="DOE Joint Genome Institute"/>
            <person name="Kuo A."/>
            <person name="Kohler A."/>
            <person name="Costa M.D."/>
            <person name="Nagy L.G."/>
            <person name="Floudas D."/>
            <person name="Copeland A."/>
            <person name="Barry K.W."/>
            <person name="Cichocki N."/>
            <person name="Veneault-Fourrey C."/>
            <person name="LaButti K."/>
            <person name="Lindquist E.A."/>
            <person name="Lipzen A."/>
            <person name="Lundell T."/>
            <person name="Morin E."/>
            <person name="Murat C."/>
            <person name="Sun H."/>
            <person name="Tunlid A."/>
            <person name="Henrissat B."/>
            <person name="Grigoriev I.V."/>
            <person name="Hibbett D.S."/>
            <person name="Martin F."/>
            <person name="Nordberg H.P."/>
            <person name="Cantor M.N."/>
            <person name="Hua S.X."/>
        </authorList>
    </citation>
    <scope>NUCLEOTIDE SEQUENCE [LARGE SCALE GENOMIC DNA]</scope>
    <source>
        <strain evidence="2 3">Marx 270</strain>
    </source>
</reference>
<evidence type="ECO:0000313" key="2">
    <source>
        <dbReference type="EMBL" id="KIN95190.1"/>
    </source>
</evidence>
<dbReference type="HOGENOM" id="CLU_006344_7_2_1"/>
<dbReference type="OrthoDB" id="3199698at2759"/>